<feature type="compositionally biased region" description="Polar residues" evidence="1">
    <location>
        <begin position="126"/>
        <end position="138"/>
    </location>
</feature>
<feature type="region of interest" description="Disordered" evidence="1">
    <location>
        <begin position="605"/>
        <end position="929"/>
    </location>
</feature>
<feature type="compositionally biased region" description="Basic residues" evidence="1">
    <location>
        <begin position="743"/>
        <end position="754"/>
    </location>
</feature>
<dbReference type="InterPro" id="IPR002052">
    <property type="entry name" value="DNA_methylase_N6_adenine_CS"/>
</dbReference>
<name>A0A1M3TY86_ASPLC</name>
<dbReference type="GO" id="GO:0003676">
    <property type="term" value="F:nucleic acid binding"/>
    <property type="evidence" value="ECO:0007669"/>
    <property type="project" value="InterPro"/>
</dbReference>
<sequence>MESWRARGFVPDSDSEDGLDSQETGDLNNAVEDSVVDIGCAVAVVVEETTALDRRDEAQHEVQANAPQDSNVEYNRPVTLSQNLNSASGPTNQHDGSNKVVEELSAIPEHKEIPRAEETIDDPHRATQSSETPNNRSNSVDEDDKSEESFHGLSKDEETPRAEKKIDDFRLPTNSPEKANARPTTADEELLPGVAEDEETPRAKEKDDFQLPAQPSNAINGSAPPTPRAKEHDSIWDFPSSEDELQFDYRPSRRPLHVYSRNKLDSQPLDSQPRQVQENNDLSTPSSPLSSLDSIQFDEDDQGGQEQPDQPEQPTNNFPEDLLPPLDLPEEILREMSPPARRSLRERKAIQLHPYMLEDAKYRTMMRARGVKPVRVAQPGLARPTGDESQGKEYSDTAEPMSDSFGAEFEFQPSSPIETRPAEKRLSRHSPEPALQHGSPQLGHSPAGVLDRQPKRRKLSRPHHEHRSHTRNVQQPSVVIVNSSPVRQNNASIFGVPSPPRSEENATSSPATAPSNVFRFPRGYTPPSVTTNTKSGHGDTAQEDDGMDWPGGEEDGDPVEAHLEANPTQSNSEAEDASAVESENEDFDVRLYQRRIKGVLPASWLRLDQKQQEGRLSATQRQRERMHSRTENTKGVARKITKSNSTTIAPGSDTKLSSLRQLADPDSGDEDEAKDGDDTANSRQLLANLGLEPFDDNEFGEDIPEDNRIDYMLPPAPRAASTKTRQPGKKRPTSQGNSIRSAHAPKRPRMKRQTRLTDPAYGSRKQKRSTPSMPRIGILDAPDVASRSRGEQPLFLRIAAREARSRQDKGRRSPTRKVFNFSSRVDTEDANKSLHDWQEGRLRQTKLPPSRPKTKVAGRQPLAVLSSNRPARSQGRATEGASESRRMDSSSALPSRANSTADEHATSTEPRVSGQVAKTAVNSSRLVQPEQRPNKWIVRRNLAITSLTRQDPRPAMLEVANPRGKPASPLSFQRSLSLINRDYRHKGLPKARQSNLVLDRFISSRSSSPATAGAQTTGTSQPTNKADARPPGARPQAQRQLKKRPPKRLAVNDNQYQQPLILESTDPEPFLQSGDLPIDSSSDALHGFKPSYSVAFNIFPLSTGTFFHQTTFLGSGKFAHSLEFLKRDLDRDAGFLSFETGDRTYRWGSWNDAVSSEIGLVLDSMIEMIEKSDAGLTEGPENAEKDDCSLYKYLVKYVTDTLSFIDPIDRIGFVRRALSLVCKLNDTLTTLVPKSEREIGYLATICSYNSVFTYQILQISGHDLVDDALTQEALNSLTRAAQQTITLVAAPLGQSSIRKLLANIESPEKRDAGIQSDHLVAEAYVIVRHILRGTDRLKGCFEELLTKAYSSQDNDLVNLTDISRLERVWHCVFTTLPLDELDASGIARIGSRFWEAHGNWAIIKTLLRPVLDRYDATSITQPISYYKYCRTLFHRCFYLINGWGWRDCKPILDTLYDFFAKNTLYNLKHEEGYRSPAFLDELHQRPSLEVQPDDPCFHILLKIIASGLRYLAKIYDQKKVRNFAWRLLPNHGRVYPKEKPIRQEDLDALRNHHDLLCTLYYAVPDGCRPRLQTIRDLVHPASSHRETCNISIRSWARLVRFKLSTDEAVSGLEPFSDWHSYFVSELLKQHALARHEVESQNTAGSKFSDQLVERTIAQNQRQIESLLKTALNALNTAIRSAPTLQHAHKLVLGAPIKALLGLFNARVARVNTTVSETLQVIVTYVRKCDPPAAEEASAPVAVDEDSQEYGDWADIAAAYDESPAISPEIEFVGTVLHPAVFRLISNCFGEDYCPEDAILLNVVECWTSIAQTLVKNGLRHWDSYLSPYNGDSWTSLRLTMQTRKFTPLFLASSIEKDSRFAVDCKVQVIGMWVSCLVERVSMLKYQHRLTEALLNQVVADPLLQNLPFARDRKEGRYMVTLEDLSHRRVSLISSVLSNMRAHLQLLEDVEARELSTTKQEYREIIQNMMSAMKANYLELGNGAASVQGAYVDFVHRIVAFLQQHSRDICPIDPFFTDPASFPLPSGDPTYIVARLKSYEPKLSSEKVAKTLIMFIQSVSERAAIDGQQDYLVNQLHASMADTYEGGLPDKPTLRATLLQAVFPAYLEASFSNPACWILSRPIIQTITLIFQDLLFNMDTTDSACVASLVNIIHSVFQASHTALLSITSNATMLNDPAVAISAAAFIRMITAALPIIDYIDRATDMDQRILAQIHAFQHYVTFATSHLNQPLSTTDLYEIPQSTEVFSAGDPLSSIVTNPPFFPDLQRSAARELHLYLNESWSRHQKKFYFTRRGAHQPQEISIQPSVAAELEQPPQKILAPVVLEFLDVMRGLDLALDGDGDDRAEESLFAAQHSDQLSESESANANKIYTLDLVDVIGY</sequence>
<feature type="compositionally biased region" description="Low complexity" evidence="1">
    <location>
        <begin position="304"/>
        <end position="325"/>
    </location>
</feature>
<dbReference type="GO" id="GO:0032259">
    <property type="term" value="P:methylation"/>
    <property type="evidence" value="ECO:0007669"/>
    <property type="project" value="InterPro"/>
</dbReference>
<evidence type="ECO:0000256" key="1">
    <source>
        <dbReference type="SAM" id="MobiDB-lite"/>
    </source>
</evidence>
<dbReference type="EMBL" id="KV878236">
    <property type="protein sequence ID" value="OJZ91641.1"/>
    <property type="molecule type" value="Genomic_DNA"/>
</dbReference>
<dbReference type="PANTHER" id="PTHR28122">
    <property type="entry name" value="E3 UBIQUITIN-PROTEIN LIGASE SUBSTRATE RECEPTOR MMS22"/>
    <property type="match status" value="1"/>
</dbReference>
<feature type="compositionally biased region" description="Basic and acidic residues" evidence="1">
    <location>
        <begin position="621"/>
        <end position="632"/>
    </location>
</feature>
<feature type="region of interest" description="Disordered" evidence="1">
    <location>
        <begin position="1005"/>
        <end position="1058"/>
    </location>
</feature>
<feature type="compositionally biased region" description="Polar residues" evidence="1">
    <location>
        <begin position="268"/>
        <end position="280"/>
    </location>
</feature>
<feature type="compositionally biased region" description="Acidic residues" evidence="1">
    <location>
        <begin position="186"/>
        <end position="199"/>
    </location>
</feature>
<gene>
    <name evidence="2" type="ORF">ASPFODRAFT_38760</name>
</gene>
<dbReference type="OrthoDB" id="2386201at2759"/>
<feature type="compositionally biased region" description="Basic and acidic residues" evidence="1">
    <location>
        <begin position="200"/>
        <end position="209"/>
    </location>
</feature>
<proteinExistence type="predicted"/>
<feature type="region of interest" description="Disordered" evidence="1">
    <location>
        <begin position="373"/>
        <end position="586"/>
    </location>
</feature>
<dbReference type="GO" id="GO:0000724">
    <property type="term" value="P:double-strand break repair via homologous recombination"/>
    <property type="evidence" value="ECO:0007669"/>
    <property type="project" value="TreeGrafter"/>
</dbReference>
<feature type="compositionally biased region" description="Acidic residues" evidence="1">
    <location>
        <begin position="666"/>
        <end position="675"/>
    </location>
</feature>
<feature type="region of interest" description="Disordered" evidence="1">
    <location>
        <begin position="258"/>
        <end position="347"/>
    </location>
</feature>
<evidence type="ECO:0000313" key="2">
    <source>
        <dbReference type="EMBL" id="OJZ91641.1"/>
    </source>
</evidence>
<feature type="compositionally biased region" description="Low complexity" evidence="1">
    <location>
        <begin position="1006"/>
        <end position="1023"/>
    </location>
</feature>
<feature type="compositionally biased region" description="Basic and acidic residues" evidence="1">
    <location>
        <begin position="385"/>
        <end position="395"/>
    </location>
</feature>
<feature type="region of interest" description="Disordered" evidence="1">
    <location>
        <begin position="1"/>
        <end position="30"/>
    </location>
</feature>
<feature type="compositionally biased region" description="Polar residues" evidence="1">
    <location>
        <begin position="642"/>
        <end position="660"/>
    </location>
</feature>
<feature type="compositionally biased region" description="Polar residues" evidence="1">
    <location>
        <begin position="471"/>
        <end position="492"/>
    </location>
</feature>
<organism evidence="2 3">
    <name type="scientific">Aspergillus luchuensis (strain CBS 106.47)</name>
    <dbReference type="NCBI Taxonomy" id="1137211"/>
    <lineage>
        <taxon>Eukaryota</taxon>
        <taxon>Fungi</taxon>
        <taxon>Dikarya</taxon>
        <taxon>Ascomycota</taxon>
        <taxon>Pezizomycotina</taxon>
        <taxon>Eurotiomycetes</taxon>
        <taxon>Eurotiomycetidae</taxon>
        <taxon>Eurotiales</taxon>
        <taxon>Aspergillaceae</taxon>
        <taxon>Aspergillus</taxon>
        <taxon>Aspergillus subgen. Circumdati</taxon>
    </lineage>
</organism>
<feature type="compositionally biased region" description="Basic and acidic residues" evidence="1">
    <location>
        <begin position="799"/>
        <end position="811"/>
    </location>
</feature>
<dbReference type="GO" id="GO:0005634">
    <property type="term" value="C:nucleus"/>
    <property type="evidence" value="ECO:0007669"/>
    <property type="project" value="InterPro"/>
</dbReference>
<feature type="compositionally biased region" description="Acidic residues" evidence="1">
    <location>
        <begin position="541"/>
        <end position="558"/>
    </location>
</feature>
<dbReference type="Proteomes" id="UP000184063">
    <property type="component" value="Unassembled WGS sequence"/>
</dbReference>
<dbReference type="InterPro" id="IPR019021">
    <property type="entry name" value="Mms22"/>
</dbReference>
<feature type="region of interest" description="Disordered" evidence="1">
    <location>
        <begin position="54"/>
        <end position="75"/>
    </location>
</feature>
<feature type="compositionally biased region" description="Basic and acidic residues" evidence="1">
    <location>
        <begin position="147"/>
        <end position="170"/>
    </location>
</feature>
<feature type="compositionally biased region" description="Basic and acidic residues" evidence="1">
    <location>
        <begin position="108"/>
        <end position="125"/>
    </location>
</feature>
<feature type="compositionally biased region" description="Basic and acidic residues" evidence="1">
    <location>
        <begin position="420"/>
        <end position="431"/>
    </location>
</feature>
<reference evidence="3" key="1">
    <citation type="journal article" date="2017" name="Genome Biol.">
        <title>Comparative genomics reveals high biological diversity and specific adaptations in the industrially and medically important fungal genus Aspergillus.</title>
        <authorList>
            <person name="de Vries R.P."/>
            <person name="Riley R."/>
            <person name="Wiebenga A."/>
            <person name="Aguilar-Osorio G."/>
            <person name="Amillis S."/>
            <person name="Uchima C.A."/>
            <person name="Anderluh G."/>
            <person name="Asadollahi M."/>
            <person name="Askin M."/>
            <person name="Barry K."/>
            <person name="Battaglia E."/>
            <person name="Bayram O."/>
            <person name="Benocci T."/>
            <person name="Braus-Stromeyer S.A."/>
            <person name="Caldana C."/>
            <person name="Canovas D."/>
            <person name="Cerqueira G.C."/>
            <person name="Chen F."/>
            <person name="Chen W."/>
            <person name="Choi C."/>
            <person name="Clum A."/>
            <person name="Dos Santos R.A."/>
            <person name="Damasio A.R."/>
            <person name="Diallinas G."/>
            <person name="Emri T."/>
            <person name="Fekete E."/>
            <person name="Flipphi M."/>
            <person name="Freyberg S."/>
            <person name="Gallo A."/>
            <person name="Gournas C."/>
            <person name="Habgood R."/>
            <person name="Hainaut M."/>
            <person name="Harispe M.L."/>
            <person name="Henrissat B."/>
            <person name="Hilden K.S."/>
            <person name="Hope R."/>
            <person name="Hossain A."/>
            <person name="Karabika E."/>
            <person name="Karaffa L."/>
            <person name="Karanyi Z."/>
            <person name="Krasevec N."/>
            <person name="Kuo A."/>
            <person name="Kusch H."/>
            <person name="LaButti K."/>
            <person name="Lagendijk E.L."/>
            <person name="Lapidus A."/>
            <person name="Levasseur A."/>
            <person name="Lindquist E."/>
            <person name="Lipzen A."/>
            <person name="Logrieco A.F."/>
            <person name="MacCabe A."/>
            <person name="Maekelae M.R."/>
            <person name="Malavazi I."/>
            <person name="Melin P."/>
            <person name="Meyer V."/>
            <person name="Mielnichuk N."/>
            <person name="Miskei M."/>
            <person name="Molnar A.P."/>
            <person name="Mule G."/>
            <person name="Ngan C.Y."/>
            <person name="Orejas M."/>
            <person name="Orosz E."/>
            <person name="Ouedraogo J.P."/>
            <person name="Overkamp K.M."/>
            <person name="Park H.-S."/>
            <person name="Perrone G."/>
            <person name="Piumi F."/>
            <person name="Punt P.J."/>
            <person name="Ram A.F."/>
            <person name="Ramon A."/>
            <person name="Rauscher S."/>
            <person name="Record E."/>
            <person name="Riano-Pachon D.M."/>
            <person name="Robert V."/>
            <person name="Roehrig J."/>
            <person name="Ruller R."/>
            <person name="Salamov A."/>
            <person name="Salih N.S."/>
            <person name="Samson R.A."/>
            <person name="Sandor E."/>
            <person name="Sanguinetti M."/>
            <person name="Schuetze T."/>
            <person name="Sepcic K."/>
            <person name="Shelest E."/>
            <person name="Sherlock G."/>
            <person name="Sophianopoulou V."/>
            <person name="Squina F.M."/>
            <person name="Sun H."/>
            <person name="Susca A."/>
            <person name="Todd R.B."/>
            <person name="Tsang A."/>
            <person name="Unkles S.E."/>
            <person name="van de Wiele N."/>
            <person name="van Rossen-Uffink D."/>
            <person name="Oliveira J.V."/>
            <person name="Vesth T.C."/>
            <person name="Visser J."/>
            <person name="Yu J.-H."/>
            <person name="Zhou M."/>
            <person name="Andersen M.R."/>
            <person name="Archer D.B."/>
            <person name="Baker S.E."/>
            <person name="Benoit I."/>
            <person name="Brakhage A.A."/>
            <person name="Braus G.H."/>
            <person name="Fischer R."/>
            <person name="Frisvad J.C."/>
            <person name="Goldman G.H."/>
            <person name="Houbraken J."/>
            <person name="Oakley B."/>
            <person name="Pocsi I."/>
            <person name="Scazzocchio C."/>
            <person name="Seiboth B."/>
            <person name="vanKuyk P.A."/>
            <person name="Wortman J."/>
            <person name="Dyer P.S."/>
            <person name="Grigoriev I.V."/>
        </authorList>
    </citation>
    <scope>NUCLEOTIDE SEQUENCE [LARGE SCALE GENOMIC DNA]</scope>
    <source>
        <strain evidence="3">CBS 106.47</strain>
    </source>
</reference>
<feature type="region of interest" description="Disordered" evidence="1">
    <location>
        <begin position="108"/>
        <end position="239"/>
    </location>
</feature>
<dbReference type="Pfam" id="PF09462">
    <property type="entry name" value="Mus7"/>
    <property type="match status" value="1"/>
</dbReference>
<feature type="compositionally biased region" description="Polar residues" evidence="1">
    <location>
        <begin position="65"/>
        <end position="75"/>
    </location>
</feature>
<feature type="compositionally biased region" description="Acidic residues" evidence="1">
    <location>
        <begin position="573"/>
        <end position="586"/>
    </location>
</feature>
<feature type="compositionally biased region" description="Low complexity" evidence="1">
    <location>
        <begin position="281"/>
        <end position="294"/>
    </location>
</feature>
<evidence type="ECO:0000313" key="3">
    <source>
        <dbReference type="Proteomes" id="UP000184063"/>
    </source>
</evidence>
<dbReference type="GO" id="GO:0031297">
    <property type="term" value="P:replication fork processing"/>
    <property type="evidence" value="ECO:0007669"/>
    <property type="project" value="InterPro"/>
</dbReference>
<feature type="compositionally biased region" description="Acidic residues" evidence="1">
    <location>
        <begin position="693"/>
        <end position="704"/>
    </location>
</feature>
<protein>
    <submittedName>
        <fullName evidence="2">Uncharacterized protein</fullName>
    </submittedName>
</protein>
<feature type="compositionally biased region" description="Polar residues" evidence="1">
    <location>
        <begin position="505"/>
        <end position="515"/>
    </location>
</feature>
<dbReference type="VEuPathDB" id="FungiDB:ASPFODRAFT_38760"/>
<accession>A0A1M3TY86</accession>
<dbReference type="GO" id="GO:0008168">
    <property type="term" value="F:methyltransferase activity"/>
    <property type="evidence" value="ECO:0007669"/>
    <property type="project" value="InterPro"/>
</dbReference>
<feature type="compositionally biased region" description="Basic residues" evidence="1">
    <location>
        <begin position="454"/>
        <end position="470"/>
    </location>
</feature>
<feature type="compositionally biased region" description="Polar residues" evidence="1">
    <location>
        <begin position="889"/>
        <end position="900"/>
    </location>
</feature>
<dbReference type="GO" id="GO:0035361">
    <property type="term" value="C:Cul8-RING ubiquitin ligase complex"/>
    <property type="evidence" value="ECO:0007669"/>
    <property type="project" value="TreeGrafter"/>
</dbReference>
<dbReference type="PANTHER" id="PTHR28122:SF1">
    <property type="entry name" value="E3 UBIQUITIN-PROTEIN LIGASE SUBSTRATE RECEPTOR MMS22"/>
    <property type="match status" value="1"/>
</dbReference>
<feature type="compositionally biased region" description="Basic and acidic residues" evidence="1">
    <location>
        <begin position="825"/>
        <end position="842"/>
    </location>
</feature>
<dbReference type="PROSITE" id="PS00092">
    <property type="entry name" value="N6_MTASE"/>
    <property type="match status" value="1"/>
</dbReference>